<accession>A0A072U625</accession>
<dbReference type="Proteomes" id="UP000002051">
    <property type="component" value="Unassembled WGS sequence"/>
</dbReference>
<reference evidence="1 3" key="1">
    <citation type="journal article" date="2011" name="Nature">
        <title>The Medicago genome provides insight into the evolution of rhizobial symbioses.</title>
        <authorList>
            <person name="Young N.D."/>
            <person name="Debelle F."/>
            <person name="Oldroyd G.E."/>
            <person name="Geurts R."/>
            <person name="Cannon S.B."/>
            <person name="Udvardi M.K."/>
            <person name="Benedito V.A."/>
            <person name="Mayer K.F."/>
            <person name="Gouzy J."/>
            <person name="Schoof H."/>
            <person name="Van de Peer Y."/>
            <person name="Proost S."/>
            <person name="Cook D.R."/>
            <person name="Meyers B.C."/>
            <person name="Spannagl M."/>
            <person name="Cheung F."/>
            <person name="De Mita S."/>
            <person name="Krishnakumar V."/>
            <person name="Gundlach H."/>
            <person name="Zhou S."/>
            <person name="Mudge J."/>
            <person name="Bharti A.K."/>
            <person name="Murray J.D."/>
            <person name="Naoumkina M.A."/>
            <person name="Rosen B."/>
            <person name="Silverstein K.A."/>
            <person name="Tang H."/>
            <person name="Rombauts S."/>
            <person name="Zhao P.X."/>
            <person name="Zhou P."/>
            <person name="Barbe V."/>
            <person name="Bardou P."/>
            <person name="Bechner M."/>
            <person name="Bellec A."/>
            <person name="Berger A."/>
            <person name="Berges H."/>
            <person name="Bidwell S."/>
            <person name="Bisseling T."/>
            <person name="Choisne N."/>
            <person name="Couloux A."/>
            <person name="Denny R."/>
            <person name="Deshpande S."/>
            <person name="Dai X."/>
            <person name="Doyle J.J."/>
            <person name="Dudez A.M."/>
            <person name="Farmer A.D."/>
            <person name="Fouteau S."/>
            <person name="Franken C."/>
            <person name="Gibelin C."/>
            <person name="Gish J."/>
            <person name="Goldstein S."/>
            <person name="Gonzalez A.J."/>
            <person name="Green P.J."/>
            <person name="Hallab A."/>
            <person name="Hartog M."/>
            <person name="Hua A."/>
            <person name="Humphray S.J."/>
            <person name="Jeong D.H."/>
            <person name="Jing Y."/>
            <person name="Jocker A."/>
            <person name="Kenton S.M."/>
            <person name="Kim D.J."/>
            <person name="Klee K."/>
            <person name="Lai H."/>
            <person name="Lang C."/>
            <person name="Lin S."/>
            <person name="Macmil S.L."/>
            <person name="Magdelenat G."/>
            <person name="Matthews L."/>
            <person name="McCorrison J."/>
            <person name="Monaghan E.L."/>
            <person name="Mun J.H."/>
            <person name="Najar F.Z."/>
            <person name="Nicholson C."/>
            <person name="Noirot C."/>
            <person name="O'Bleness M."/>
            <person name="Paule C.R."/>
            <person name="Poulain J."/>
            <person name="Prion F."/>
            <person name="Qin B."/>
            <person name="Qu C."/>
            <person name="Retzel E.F."/>
            <person name="Riddle C."/>
            <person name="Sallet E."/>
            <person name="Samain S."/>
            <person name="Samson N."/>
            <person name="Sanders I."/>
            <person name="Saurat O."/>
            <person name="Scarpelli C."/>
            <person name="Schiex T."/>
            <person name="Segurens B."/>
            <person name="Severin A.J."/>
            <person name="Sherrier D.J."/>
            <person name="Shi R."/>
            <person name="Sims S."/>
            <person name="Singer S.R."/>
            <person name="Sinharoy S."/>
            <person name="Sterck L."/>
            <person name="Viollet A."/>
            <person name="Wang B.B."/>
            <person name="Wang K."/>
            <person name="Wang M."/>
            <person name="Wang X."/>
            <person name="Warfsmann J."/>
            <person name="Weissenbach J."/>
            <person name="White D.D."/>
            <person name="White J.D."/>
            <person name="Wiley G.B."/>
            <person name="Wincker P."/>
            <person name="Xing Y."/>
            <person name="Yang L."/>
            <person name="Yao Z."/>
            <person name="Ying F."/>
            <person name="Zhai J."/>
            <person name="Zhou L."/>
            <person name="Zuber A."/>
            <person name="Denarie J."/>
            <person name="Dixon R.A."/>
            <person name="May G.D."/>
            <person name="Schwartz D.C."/>
            <person name="Rogers J."/>
            <person name="Quetier F."/>
            <person name="Town C.D."/>
            <person name="Roe B.A."/>
        </authorList>
    </citation>
    <scope>NUCLEOTIDE SEQUENCE [LARGE SCALE GENOMIC DNA]</scope>
    <source>
        <strain evidence="1">A17</strain>
        <strain evidence="2 3">cv. Jemalong A17</strain>
    </source>
</reference>
<reference evidence="2" key="3">
    <citation type="submission" date="2015-04" db="UniProtKB">
        <authorList>
            <consortium name="EnsemblPlants"/>
        </authorList>
    </citation>
    <scope>IDENTIFICATION</scope>
    <source>
        <strain evidence="2">cv. Jemalong A17</strain>
    </source>
</reference>
<proteinExistence type="predicted"/>
<protein>
    <submittedName>
        <fullName evidence="1 2">Uncharacterized protein</fullName>
    </submittedName>
</protein>
<dbReference type="EnsemblPlants" id="KEH24598">
    <property type="protein sequence ID" value="KEH24598"/>
    <property type="gene ID" value="MTR_7g115680"/>
</dbReference>
<evidence type="ECO:0000313" key="1">
    <source>
        <dbReference type="EMBL" id="KEH24598.1"/>
    </source>
</evidence>
<dbReference type="HOGENOM" id="CLU_2835040_0_0_1"/>
<dbReference type="AlphaFoldDB" id="A0A072U625"/>
<dbReference type="EMBL" id="CM001223">
    <property type="protein sequence ID" value="KEH24598.1"/>
    <property type="molecule type" value="Genomic_DNA"/>
</dbReference>
<name>A0A072U625_MEDTR</name>
<reference evidence="1 3" key="2">
    <citation type="journal article" date="2014" name="BMC Genomics">
        <title>An improved genome release (version Mt4.0) for the model legume Medicago truncatula.</title>
        <authorList>
            <person name="Tang H."/>
            <person name="Krishnakumar V."/>
            <person name="Bidwell S."/>
            <person name="Rosen B."/>
            <person name="Chan A."/>
            <person name="Zhou S."/>
            <person name="Gentzbittel L."/>
            <person name="Childs K.L."/>
            <person name="Yandell M."/>
            <person name="Gundlach H."/>
            <person name="Mayer K.F."/>
            <person name="Schwartz D.C."/>
            <person name="Town C.D."/>
        </authorList>
    </citation>
    <scope>GENOME REANNOTATION</scope>
    <source>
        <strain evidence="1">A17</strain>
        <strain evidence="2 3">cv. Jemalong A17</strain>
    </source>
</reference>
<organism evidence="1 3">
    <name type="scientific">Medicago truncatula</name>
    <name type="common">Barrel medic</name>
    <name type="synonym">Medicago tribuloides</name>
    <dbReference type="NCBI Taxonomy" id="3880"/>
    <lineage>
        <taxon>Eukaryota</taxon>
        <taxon>Viridiplantae</taxon>
        <taxon>Streptophyta</taxon>
        <taxon>Embryophyta</taxon>
        <taxon>Tracheophyta</taxon>
        <taxon>Spermatophyta</taxon>
        <taxon>Magnoliopsida</taxon>
        <taxon>eudicotyledons</taxon>
        <taxon>Gunneridae</taxon>
        <taxon>Pentapetalae</taxon>
        <taxon>rosids</taxon>
        <taxon>fabids</taxon>
        <taxon>Fabales</taxon>
        <taxon>Fabaceae</taxon>
        <taxon>Papilionoideae</taxon>
        <taxon>50 kb inversion clade</taxon>
        <taxon>NPAAA clade</taxon>
        <taxon>Hologalegina</taxon>
        <taxon>IRL clade</taxon>
        <taxon>Trifolieae</taxon>
        <taxon>Medicago</taxon>
    </lineage>
</organism>
<evidence type="ECO:0000313" key="3">
    <source>
        <dbReference type="Proteomes" id="UP000002051"/>
    </source>
</evidence>
<keyword evidence="3" id="KW-1185">Reference proteome</keyword>
<evidence type="ECO:0000313" key="2">
    <source>
        <dbReference type="EnsemblPlants" id="KEH24598"/>
    </source>
</evidence>
<gene>
    <name evidence="1" type="ordered locus">MTR_7g115680</name>
</gene>
<sequence length="66" mass="7243">MVRDGILFPTNNHMVLDPTSRRWIALTGVCVTGMLESSSHNPVRGDANHLSFSRTQHNAGALTLKL</sequence>